<dbReference type="KEGG" id="bpip:BPP43_02910"/>
<feature type="chain" id="PRO_5017246717" description="Serpentine_recp domain containing protein" evidence="1">
    <location>
        <begin position="21"/>
        <end position="224"/>
    </location>
</feature>
<feature type="signal peptide" evidence="1">
    <location>
        <begin position="1"/>
        <end position="20"/>
    </location>
</feature>
<evidence type="ECO:0000256" key="1">
    <source>
        <dbReference type="SAM" id="SignalP"/>
    </source>
</evidence>
<gene>
    <name evidence="2" type="ORF">BPP43_02910</name>
</gene>
<evidence type="ECO:0000313" key="2">
    <source>
        <dbReference type="EMBL" id="AGA65896.1"/>
    </source>
</evidence>
<dbReference type="AlphaFoldDB" id="A0A3B6VIZ2"/>
<sequence length="224" mass="25061">MKKLFVLFCAIFLLTSTAFARHGGGAALFVPLTGSFGFTDIRNSDGKKIDTLKSSGAFDFGVLLQPGYFYDFSGLIGVDVLADIGYYRSSYNFRDTANNGNLVSYNFDTLNLGGMARVSILFLSLGIGSGVKLPLQANIQNANNKITYNYDKIKENFYNAYIPYIKFTIDFRYYLNSFSALAAGLYFNYDFNINQKIPNYSRYNISSFDFGFQVGLYLVGSSDY</sequence>
<organism evidence="2 3">
    <name type="scientific">Brachyspira pilosicoli P43/6/78</name>
    <dbReference type="NCBI Taxonomy" id="1042417"/>
    <lineage>
        <taxon>Bacteria</taxon>
        <taxon>Pseudomonadati</taxon>
        <taxon>Spirochaetota</taxon>
        <taxon>Spirochaetia</taxon>
        <taxon>Brachyspirales</taxon>
        <taxon>Brachyspiraceae</taxon>
        <taxon>Brachyspira</taxon>
    </lineage>
</organism>
<keyword evidence="1" id="KW-0732">Signal</keyword>
<dbReference type="EMBL" id="CP002873">
    <property type="protein sequence ID" value="AGA65896.1"/>
    <property type="molecule type" value="Genomic_DNA"/>
</dbReference>
<name>A0A3B6VIZ2_BRAPL</name>
<reference evidence="2 3" key="1">
    <citation type="journal article" date="2013" name="Genome Announc.">
        <title>Complete Genome Sequence of the Porcine Strain Brachyspira pilosicoli P43/6/78(T.).</title>
        <authorList>
            <person name="Lin C."/>
            <person name="den Bakker H.C."/>
            <person name="Suzuki H."/>
            <person name="Lefebure T."/>
            <person name="Ponnala L."/>
            <person name="Sun Q."/>
            <person name="Stanhope M.J."/>
            <person name="Wiedmann M."/>
            <person name="Duhamel G.E."/>
        </authorList>
    </citation>
    <scope>NUCLEOTIDE SEQUENCE [LARGE SCALE GENOMIC DNA]</scope>
    <source>
        <strain evidence="2 3">P43/6/78</strain>
    </source>
</reference>
<dbReference type="RefSeq" id="WP_014933211.1">
    <property type="nucleotide sequence ID" value="NC_019908.1"/>
</dbReference>
<evidence type="ECO:0000313" key="3">
    <source>
        <dbReference type="Proteomes" id="UP000010793"/>
    </source>
</evidence>
<dbReference type="Proteomes" id="UP000010793">
    <property type="component" value="Chromosome"/>
</dbReference>
<proteinExistence type="predicted"/>
<accession>A0A3B6VIZ2</accession>
<evidence type="ECO:0008006" key="4">
    <source>
        <dbReference type="Google" id="ProtNLM"/>
    </source>
</evidence>
<protein>
    <recommendedName>
        <fullName evidence="4">Serpentine_recp domain containing protein</fullName>
    </recommendedName>
</protein>
<keyword evidence="3" id="KW-1185">Reference proteome</keyword>